<comment type="subcellular location">
    <subcellularLocation>
        <location evidence="1">Membrane</location>
        <topology evidence="1">Multi-pass membrane protein</topology>
    </subcellularLocation>
</comment>
<keyword evidence="10" id="KW-1185">Reference proteome</keyword>
<evidence type="ECO:0000313" key="10">
    <source>
        <dbReference type="Proteomes" id="UP001249851"/>
    </source>
</evidence>
<feature type="transmembrane region" description="Helical" evidence="7">
    <location>
        <begin position="120"/>
        <end position="143"/>
    </location>
</feature>
<dbReference type="PANTHER" id="PTHR35578">
    <property type="entry name" value="PROLINE-RICH TRANSMEMBRANE PROTEIN 4-RELATED"/>
    <property type="match status" value="1"/>
</dbReference>
<keyword evidence="4" id="KW-0732">Signal</keyword>
<dbReference type="Pfam" id="PF25987">
    <property type="entry name" value="PRRT3"/>
    <property type="match status" value="1"/>
</dbReference>
<organism evidence="9 10">
    <name type="scientific">Acropora cervicornis</name>
    <name type="common">Staghorn coral</name>
    <dbReference type="NCBI Taxonomy" id="6130"/>
    <lineage>
        <taxon>Eukaryota</taxon>
        <taxon>Metazoa</taxon>
        <taxon>Cnidaria</taxon>
        <taxon>Anthozoa</taxon>
        <taxon>Hexacorallia</taxon>
        <taxon>Scleractinia</taxon>
        <taxon>Astrocoeniina</taxon>
        <taxon>Acroporidae</taxon>
        <taxon>Acropora</taxon>
    </lineage>
</organism>
<evidence type="ECO:0000256" key="5">
    <source>
        <dbReference type="ARBA" id="ARBA00022989"/>
    </source>
</evidence>
<dbReference type="EMBL" id="JARQWQ010000053">
    <property type="protein sequence ID" value="KAK2556909.1"/>
    <property type="molecule type" value="Genomic_DNA"/>
</dbReference>
<keyword evidence="5 7" id="KW-1133">Transmembrane helix</keyword>
<feature type="transmembrane region" description="Helical" evidence="7">
    <location>
        <begin position="45"/>
        <end position="66"/>
    </location>
</feature>
<evidence type="ECO:0000259" key="8">
    <source>
        <dbReference type="Pfam" id="PF25987"/>
    </source>
</evidence>
<evidence type="ECO:0000256" key="4">
    <source>
        <dbReference type="ARBA" id="ARBA00022729"/>
    </source>
</evidence>
<dbReference type="PANTHER" id="PTHR35578:SF6">
    <property type="entry name" value="PROLINE-RICH TRANSMEMBRANE PROTEIN 4"/>
    <property type="match status" value="1"/>
</dbReference>
<feature type="transmembrane region" description="Helical" evidence="7">
    <location>
        <begin position="155"/>
        <end position="179"/>
    </location>
</feature>
<keyword evidence="2" id="KW-0597">Phosphoprotein</keyword>
<sequence length="323" mass="36566">MEMQTFRDNVTNDEDVLTMPEDVPYAEPVPDWEKAKPLWGIAWEVHWIGLGVAFGLLAVIFLVALIQAKKKARFGRKPYVLAINALLLTLALSRAIYLLLDPYGSKQNGVKLKKWLAGLLYNIAFPCLTSAFCLILYVFLGVAKLQLVSKRLQNARLFVAIISFHFTLIIIAELCVILAPEVADIILIFCHLFFIIWGFALCVSFIYGGLKLICSINKVSKRLKTQRQTSSSKVAKITLVTSFLGLATSILHTYSLLYVYRFYRADQEPPDPWMWWVFHTCSRLLEITMACNISYCIMQPSGNSASKRFSTVQEMTSNSEDLV</sequence>
<dbReference type="AlphaFoldDB" id="A0AAD9V0M3"/>
<evidence type="ECO:0000313" key="9">
    <source>
        <dbReference type="EMBL" id="KAK2556909.1"/>
    </source>
</evidence>
<dbReference type="InterPro" id="IPR052836">
    <property type="entry name" value="PRRT_domain-containing"/>
</dbReference>
<reference evidence="9" key="2">
    <citation type="journal article" date="2023" name="Science">
        <title>Genomic signatures of disease resistance in endangered staghorn corals.</title>
        <authorList>
            <person name="Vollmer S.V."/>
            <person name="Selwyn J.D."/>
            <person name="Despard B.A."/>
            <person name="Roesel C.L."/>
        </authorList>
    </citation>
    <scope>NUCLEOTIDE SEQUENCE</scope>
    <source>
        <strain evidence="9">K2</strain>
    </source>
</reference>
<keyword evidence="6 7" id="KW-0472">Membrane</keyword>
<evidence type="ECO:0000256" key="1">
    <source>
        <dbReference type="ARBA" id="ARBA00004141"/>
    </source>
</evidence>
<evidence type="ECO:0000256" key="3">
    <source>
        <dbReference type="ARBA" id="ARBA00022692"/>
    </source>
</evidence>
<comment type="caution">
    <text evidence="9">The sequence shown here is derived from an EMBL/GenBank/DDBJ whole genome shotgun (WGS) entry which is preliminary data.</text>
</comment>
<evidence type="ECO:0000256" key="2">
    <source>
        <dbReference type="ARBA" id="ARBA00022553"/>
    </source>
</evidence>
<feature type="transmembrane region" description="Helical" evidence="7">
    <location>
        <begin position="234"/>
        <end position="254"/>
    </location>
</feature>
<dbReference type="Proteomes" id="UP001249851">
    <property type="component" value="Unassembled WGS sequence"/>
</dbReference>
<keyword evidence="3 7" id="KW-0812">Transmembrane</keyword>
<accession>A0AAD9V0M3</accession>
<reference evidence="9" key="1">
    <citation type="journal article" date="2023" name="G3 (Bethesda)">
        <title>Whole genome assembly and annotation of the endangered Caribbean coral Acropora cervicornis.</title>
        <authorList>
            <person name="Selwyn J.D."/>
            <person name="Vollmer S.V."/>
        </authorList>
    </citation>
    <scope>NUCLEOTIDE SEQUENCE</scope>
    <source>
        <strain evidence="9">K2</strain>
    </source>
</reference>
<protein>
    <recommendedName>
        <fullName evidence="8">Proline-rich transmembrane protein 3/4 domain-containing protein</fullName>
    </recommendedName>
</protein>
<feature type="transmembrane region" description="Helical" evidence="7">
    <location>
        <begin position="185"/>
        <end position="213"/>
    </location>
</feature>
<dbReference type="InterPro" id="IPR059081">
    <property type="entry name" value="PRRT3-4"/>
</dbReference>
<name>A0AAD9V0M3_ACRCE</name>
<proteinExistence type="predicted"/>
<gene>
    <name evidence="9" type="ORF">P5673_021127</name>
</gene>
<evidence type="ECO:0000256" key="7">
    <source>
        <dbReference type="SAM" id="Phobius"/>
    </source>
</evidence>
<feature type="domain" description="Proline-rich transmembrane protein 3/4" evidence="8">
    <location>
        <begin position="22"/>
        <end position="300"/>
    </location>
</feature>
<evidence type="ECO:0000256" key="6">
    <source>
        <dbReference type="ARBA" id="ARBA00023136"/>
    </source>
</evidence>
<feature type="transmembrane region" description="Helical" evidence="7">
    <location>
        <begin position="78"/>
        <end position="100"/>
    </location>
</feature>